<name>A0A7I7XJY1_9MYCO</name>
<evidence type="ECO:0000313" key="18">
    <source>
        <dbReference type="Proteomes" id="UP000466517"/>
    </source>
</evidence>
<dbReference type="InterPro" id="IPR027304">
    <property type="entry name" value="Trigger_fact/SurA_dom_sf"/>
</dbReference>
<evidence type="ECO:0000256" key="3">
    <source>
        <dbReference type="ARBA" id="ARBA00013194"/>
    </source>
</evidence>
<evidence type="ECO:0000256" key="11">
    <source>
        <dbReference type="ARBA" id="ARBA00029986"/>
    </source>
</evidence>
<keyword evidence="10 12" id="KW-0131">Cell cycle</keyword>
<evidence type="ECO:0000256" key="15">
    <source>
        <dbReference type="SAM" id="MobiDB-lite"/>
    </source>
</evidence>
<dbReference type="GO" id="GO:0043335">
    <property type="term" value="P:protein unfolding"/>
    <property type="evidence" value="ECO:0007669"/>
    <property type="project" value="TreeGrafter"/>
</dbReference>
<dbReference type="GO" id="GO:0005737">
    <property type="term" value="C:cytoplasm"/>
    <property type="evidence" value="ECO:0007669"/>
    <property type="project" value="UniProtKB-SubCell"/>
</dbReference>
<evidence type="ECO:0000256" key="1">
    <source>
        <dbReference type="ARBA" id="ARBA00000971"/>
    </source>
</evidence>
<evidence type="ECO:0000256" key="7">
    <source>
        <dbReference type="ARBA" id="ARBA00023110"/>
    </source>
</evidence>
<keyword evidence="18" id="KW-1185">Reference proteome</keyword>
<keyword evidence="9 12" id="KW-0413">Isomerase</keyword>
<evidence type="ECO:0000256" key="12">
    <source>
        <dbReference type="HAMAP-Rule" id="MF_00303"/>
    </source>
</evidence>
<dbReference type="InterPro" id="IPR001179">
    <property type="entry name" value="PPIase_FKBP_dom"/>
</dbReference>
<dbReference type="AlphaFoldDB" id="A0A7I7XJY1"/>
<dbReference type="PANTHER" id="PTHR30560">
    <property type="entry name" value="TRIGGER FACTOR CHAPERONE AND PEPTIDYL-PROLYL CIS/TRANS ISOMERASE"/>
    <property type="match status" value="1"/>
</dbReference>
<feature type="domain" description="PPIase FKBP-type" evidence="16">
    <location>
        <begin position="162"/>
        <end position="215"/>
    </location>
</feature>
<dbReference type="PIRSF" id="PIRSF003095">
    <property type="entry name" value="Trigger_factor"/>
    <property type="match status" value="1"/>
</dbReference>
<dbReference type="GO" id="GO:0051301">
    <property type="term" value="P:cell division"/>
    <property type="evidence" value="ECO:0007669"/>
    <property type="project" value="UniProtKB-KW"/>
</dbReference>
<dbReference type="EMBL" id="AP022610">
    <property type="protein sequence ID" value="BBZ29473.1"/>
    <property type="molecule type" value="Genomic_DNA"/>
</dbReference>
<reference evidence="17 18" key="1">
    <citation type="journal article" date="2019" name="Emerg. Microbes Infect.">
        <title>Comprehensive subspecies identification of 175 nontuberculous mycobacteria species based on 7547 genomic profiles.</title>
        <authorList>
            <person name="Matsumoto Y."/>
            <person name="Kinjo T."/>
            <person name="Motooka D."/>
            <person name="Nabeya D."/>
            <person name="Jung N."/>
            <person name="Uechi K."/>
            <person name="Horii T."/>
            <person name="Iida T."/>
            <person name="Fujita J."/>
            <person name="Nakamura S."/>
        </authorList>
    </citation>
    <scope>NUCLEOTIDE SEQUENCE [LARGE SCALE GENOMIC DNA]</scope>
    <source>
        <strain evidence="17 18">JCM 13574</strain>
    </source>
</reference>
<dbReference type="GO" id="GO:0044183">
    <property type="term" value="F:protein folding chaperone"/>
    <property type="evidence" value="ECO:0007669"/>
    <property type="project" value="TreeGrafter"/>
</dbReference>
<dbReference type="GO" id="GO:0051083">
    <property type="term" value="P:'de novo' cotranslational protein folding"/>
    <property type="evidence" value="ECO:0007669"/>
    <property type="project" value="TreeGrafter"/>
</dbReference>
<dbReference type="Proteomes" id="UP000466517">
    <property type="component" value="Chromosome"/>
</dbReference>
<dbReference type="Pfam" id="PF00254">
    <property type="entry name" value="FKBP_C"/>
    <property type="match status" value="1"/>
</dbReference>
<keyword evidence="8 12" id="KW-0143">Chaperone</keyword>
<evidence type="ECO:0000259" key="16">
    <source>
        <dbReference type="PROSITE" id="PS50059"/>
    </source>
</evidence>
<dbReference type="GO" id="GO:0015031">
    <property type="term" value="P:protein transport"/>
    <property type="evidence" value="ECO:0007669"/>
    <property type="project" value="UniProtKB-UniRule"/>
</dbReference>
<dbReference type="NCBIfam" id="TIGR00115">
    <property type="entry name" value="tig"/>
    <property type="match status" value="1"/>
</dbReference>
<dbReference type="HAMAP" id="MF_00303">
    <property type="entry name" value="Trigger_factor_Tig"/>
    <property type="match status" value="1"/>
</dbReference>
<comment type="subcellular location">
    <subcellularLocation>
        <location evidence="12">Cytoplasm</location>
    </subcellularLocation>
    <text evidence="12">About half TF is bound to the ribosome near the polypeptide exit tunnel while the other half is free in the cytoplasm.</text>
</comment>
<dbReference type="GO" id="GO:0043022">
    <property type="term" value="F:ribosome binding"/>
    <property type="evidence" value="ECO:0007669"/>
    <property type="project" value="TreeGrafter"/>
</dbReference>
<dbReference type="InterPro" id="IPR037041">
    <property type="entry name" value="Trigger_fac_C_sf"/>
</dbReference>
<keyword evidence="5 12" id="KW-0963">Cytoplasm</keyword>
<dbReference type="InterPro" id="IPR036611">
    <property type="entry name" value="Trigger_fac_ribosome-bd_sf"/>
</dbReference>
<organism evidence="17 18">
    <name type="scientific">Mycolicibacterium madagascariense</name>
    <dbReference type="NCBI Taxonomy" id="212765"/>
    <lineage>
        <taxon>Bacteria</taxon>
        <taxon>Bacillati</taxon>
        <taxon>Actinomycetota</taxon>
        <taxon>Actinomycetes</taxon>
        <taxon>Mycobacteriales</taxon>
        <taxon>Mycobacteriaceae</taxon>
        <taxon>Mycolicibacterium</taxon>
    </lineage>
</organism>
<dbReference type="KEGG" id="mmag:MMAD_37680"/>
<dbReference type="EC" id="5.2.1.8" evidence="3 12"/>
<keyword evidence="7 12" id="KW-0697">Rotamase</keyword>
<dbReference type="GO" id="GO:0003755">
    <property type="term" value="F:peptidyl-prolyl cis-trans isomerase activity"/>
    <property type="evidence" value="ECO:0007669"/>
    <property type="project" value="UniProtKB-UniRule"/>
</dbReference>
<dbReference type="SUPFAM" id="SSF54534">
    <property type="entry name" value="FKBP-like"/>
    <property type="match status" value="1"/>
</dbReference>
<dbReference type="PROSITE" id="PS50059">
    <property type="entry name" value="FKBP_PPIASE"/>
    <property type="match status" value="1"/>
</dbReference>
<evidence type="ECO:0000256" key="2">
    <source>
        <dbReference type="ARBA" id="ARBA00005464"/>
    </source>
</evidence>
<evidence type="ECO:0000256" key="4">
    <source>
        <dbReference type="ARBA" id="ARBA00016902"/>
    </source>
</evidence>
<dbReference type="Pfam" id="PF05697">
    <property type="entry name" value="Trigger_N"/>
    <property type="match status" value="1"/>
</dbReference>
<dbReference type="RefSeq" id="WP_163740029.1">
    <property type="nucleotide sequence ID" value="NZ_AP022610.1"/>
</dbReference>
<dbReference type="SUPFAM" id="SSF102735">
    <property type="entry name" value="Trigger factor ribosome-binding domain"/>
    <property type="match status" value="1"/>
</dbReference>
<protein>
    <recommendedName>
        <fullName evidence="4 12">Trigger factor</fullName>
        <shortName evidence="12">TF</shortName>
        <ecNumber evidence="3 12">5.2.1.8</ecNumber>
    </recommendedName>
    <alternativeName>
        <fullName evidence="11 12">PPIase</fullName>
    </alternativeName>
</protein>
<keyword evidence="6 12" id="KW-0132">Cell division</keyword>
<comment type="catalytic activity">
    <reaction evidence="1 12 13">
        <text>[protein]-peptidylproline (omega=180) = [protein]-peptidylproline (omega=0)</text>
        <dbReference type="Rhea" id="RHEA:16237"/>
        <dbReference type="Rhea" id="RHEA-COMP:10747"/>
        <dbReference type="Rhea" id="RHEA-COMP:10748"/>
        <dbReference type="ChEBI" id="CHEBI:83833"/>
        <dbReference type="ChEBI" id="CHEBI:83834"/>
        <dbReference type="EC" id="5.2.1.8"/>
    </reaction>
</comment>
<dbReference type="InterPro" id="IPR005215">
    <property type="entry name" value="Trig_fac"/>
</dbReference>
<evidence type="ECO:0000256" key="13">
    <source>
        <dbReference type="PROSITE-ProRule" id="PRU00277"/>
    </source>
</evidence>
<dbReference type="PANTHER" id="PTHR30560:SF3">
    <property type="entry name" value="TRIGGER FACTOR-LIKE PROTEIN TIG, CHLOROPLASTIC"/>
    <property type="match status" value="1"/>
</dbReference>
<dbReference type="FunFam" id="3.10.50.40:FF:000019">
    <property type="entry name" value="Trigger factor"/>
    <property type="match status" value="1"/>
</dbReference>
<evidence type="ECO:0000256" key="9">
    <source>
        <dbReference type="ARBA" id="ARBA00023235"/>
    </source>
</evidence>
<evidence type="ECO:0000256" key="5">
    <source>
        <dbReference type="ARBA" id="ARBA00022490"/>
    </source>
</evidence>
<gene>
    <name evidence="12 17" type="primary">tig</name>
    <name evidence="17" type="ORF">MMAD_37680</name>
</gene>
<comment type="similarity">
    <text evidence="2 12 14">Belongs to the FKBP-type PPIase family. Tig subfamily.</text>
</comment>
<sequence>MKSTVEKLSPTRVRINVEVPFTELKGDFDQAFKELAKTIRMPGFRPGKVPVKLLESRIDKQAMLDQVVGEAVPARYSEAVATSEVQPLGQPEIEVTNKEYGGDLTFTAEVDVRPEIALPDLSALAFTVDPIEVTDEEVDAELQNLRARFGTLTGVDRPAEDGDFVSIDLSATVDGEDVAEAKTEGLSHEIGSGQLIEGLDEAIKGLKADESKTFTTTLVAGEHAGAEAEVTVKVNSVKKRELPESDDEFAQLASEFDTIDELRESLVEQVKQAKRIGQAEQIRDKALETLLEQTEVPLPEAIVQAQVDDTVHNAIHGLDHDEAKFAEALEKEGSSREEFDADNRANAEKAVKTQLLMDAIADELDVQVSQNDLTERLVLMSRQYGIEPQQLLQVLQQNNQLPAMFADVRRGLTIAAVVHAATVTDTDGNEVDTTEFFGPSGDAADDAAHDDTDDEAAAELDTDAADDTDSK</sequence>
<feature type="region of interest" description="Disordered" evidence="15">
    <location>
        <begin position="428"/>
        <end position="471"/>
    </location>
</feature>
<dbReference type="Gene3D" id="1.10.3120.10">
    <property type="entry name" value="Trigger factor, C-terminal domain"/>
    <property type="match status" value="1"/>
</dbReference>
<evidence type="ECO:0000256" key="8">
    <source>
        <dbReference type="ARBA" id="ARBA00023186"/>
    </source>
</evidence>
<dbReference type="SUPFAM" id="SSF109998">
    <property type="entry name" value="Triger factor/SurA peptide-binding domain-like"/>
    <property type="match status" value="1"/>
</dbReference>
<dbReference type="Gene3D" id="3.30.70.1050">
    <property type="entry name" value="Trigger factor ribosome-binding domain"/>
    <property type="match status" value="1"/>
</dbReference>
<comment type="domain">
    <text evidence="12">Consists of 3 domains; the N-terminus binds the ribosome, the middle domain has PPIase activity, while the C-terminus has intrinsic chaperone activity on its own.</text>
</comment>
<proteinExistence type="inferred from homology"/>
<evidence type="ECO:0000313" key="17">
    <source>
        <dbReference type="EMBL" id="BBZ29473.1"/>
    </source>
</evidence>
<dbReference type="Pfam" id="PF05698">
    <property type="entry name" value="Trigger_C"/>
    <property type="match status" value="1"/>
</dbReference>
<evidence type="ECO:0000256" key="6">
    <source>
        <dbReference type="ARBA" id="ARBA00022618"/>
    </source>
</evidence>
<evidence type="ECO:0000256" key="10">
    <source>
        <dbReference type="ARBA" id="ARBA00023306"/>
    </source>
</evidence>
<accession>A0A7I7XJY1</accession>
<dbReference type="Gene3D" id="3.10.50.40">
    <property type="match status" value="1"/>
</dbReference>
<comment type="function">
    <text evidence="12">Involved in protein export. Acts as a chaperone by maintaining the newly synthesized protein in an open conformation. Functions as a peptidyl-prolyl cis-trans isomerase.</text>
</comment>
<feature type="compositionally biased region" description="Acidic residues" evidence="15">
    <location>
        <begin position="451"/>
        <end position="471"/>
    </location>
</feature>
<dbReference type="InterPro" id="IPR008881">
    <property type="entry name" value="Trigger_fac_ribosome-bd_bac"/>
</dbReference>
<dbReference type="InterPro" id="IPR008880">
    <property type="entry name" value="Trigger_fac_C"/>
</dbReference>
<evidence type="ECO:0000256" key="14">
    <source>
        <dbReference type="RuleBase" id="RU003914"/>
    </source>
</evidence>
<dbReference type="InterPro" id="IPR046357">
    <property type="entry name" value="PPIase_dom_sf"/>
</dbReference>